<feature type="compositionally biased region" description="Polar residues" evidence="3">
    <location>
        <begin position="382"/>
        <end position="394"/>
    </location>
</feature>
<dbReference type="Gene3D" id="1.10.220.150">
    <property type="entry name" value="Arf GTPase activating protein"/>
    <property type="match status" value="1"/>
</dbReference>
<feature type="domain" description="Rho-GAP" evidence="8">
    <location>
        <begin position="1070"/>
        <end position="1259"/>
    </location>
</feature>
<dbReference type="InterPro" id="IPR001164">
    <property type="entry name" value="ArfGAP_dom"/>
</dbReference>
<dbReference type="PANTHER" id="PTHR45899:SF2">
    <property type="entry name" value="RHO GTPASE ACTIVATING PROTEIN AT 15B, ISOFORM C"/>
    <property type="match status" value="1"/>
</dbReference>
<dbReference type="Pfam" id="PF01412">
    <property type="entry name" value="ArfGap"/>
    <property type="match status" value="1"/>
</dbReference>
<evidence type="ECO:0000256" key="3">
    <source>
        <dbReference type="SAM" id="MobiDB-lite"/>
    </source>
</evidence>
<dbReference type="InterPro" id="IPR008936">
    <property type="entry name" value="Rho_GTPase_activation_prot"/>
</dbReference>
<feature type="region of interest" description="Disordered" evidence="3">
    <location>
        <begin position="279"/>
        <end position="300"/>
    </location>
</feature>
<comment type="caution">
    <text evidence="9">The sequence shown here is derived from an EMBL/GenBank/DDBJ whole genome shotgun (WGS) entry which is preliminary data.</text>
</comment>
<feature type="compositionally biased region" description="Polar residues" evidence="3">
    <location>
        <begin position="182"/>
        <end position="194"/>
    </location>
</feature>
<gene>
    <name evidence="9" type="ORF">PLOB_00032792</name>
</gene>
<feature type="compositionally biased region" description="Pro residues" evidence="3">
    <location>
        <begin position="412"/>
        <end position="421"/>
    </location>
</feature>
<dbReference type="Gene3D" id="1.10.150.50">
    <property type="entry name" value="Transcription Factor, Ets-1"/>
    <property type="match status" value="1"/>
</dbReference>
<dbReference type="SUPFAM" id="SSF48350">
    <property type="entry name" value="GTPase activation domain, GAP"/>
    <property type="match status" value="1"/>
</dbReference>
<keyword evidence="2" id="KW-0863">Zinc-finger</keyword>
<feature type="region of interest" description="Disordered" evidence="3">
    <location>
        <begin position="516"/>
        <end position="539"/>
    </location>
</feature>
<dbReference type="PROSITE" id="PS50003">
    <property type="entry name" value="PH_DOMAIN"/>
    <property type="match status" value="4"/>
</dbReference>
<dbReference type="PROSITE" id="PS50200">
    <property type="entry name" value="RA"/>
    <property type="match status" value="1"/>
</dbReference>
<dbReference type="PRINTS" id="PR00405">
    <property type="entry name" value="REVINTRACTNG"/>
</dbReference>
<dbReference type="SMART" id="SM00105">
    <property type="entry name" value="ArfGap"/>
    <property type="match status" value="1"/>
</dbReference>
<protein>
    <submittedName>
        <fullName evidence="9">Uncharacterized protein</fullName>
    </submittedName>
</protein>
<feature type="domain" description="Ras-associating" evidence="7">
    <location>
        <begin position="1295"/>
        <end position="1380"/>
    </location>
</feature>
<dbReference type="InterPro" id="IPR000159">
    <property type="entry name" value="RA_dom"/>
</dbReference>
<dbReference type="SUPFAM" id="SSF54236">
    <property type="entry name" value="Ubiquitin-like"/>
    <property type="match status" value="1"/>
</dbReference>
<dbReference type="InterPro" id="IPR052227">
    <property type="entry name" value="Arf-Rho-GAP_ANK-PH_domain"/>
</dbReference>
<dbReference type="Gene3D" id="1.10.555.10">
    <property type="entry name" value="Rho GTPase activation protein"/>
    <property type="match status" value="1"/>
</dbReference>
<evidence type="ECO:0000313" key="10">
    <source>
        <dbReference type="Proteomes" id="UP001159405"/>
    </source>
</evidence>
<dbReference type="InterPro" id="IPR038508">
    <property type="entry name" value="ArfGAP_dom_sf"/>
</dbReference>
<dbReference type="EMBL" id="CALNXK010000043">
    <property type="protein sequence ID" value="CAH3127098.1"/>
    <property type="molecule type" value="Genomic_DNA"/>
</dbReference>
<dbReference type="CDD" id="cd00821">
    <property type="entry name" value="PH"/>
    <property type="match status" value="1"/>
</dbReference>
<sequence>MAADSEDILAVREWLSSEVKLERYADKLVTNGFISLKSCCKIDETVLDEVGIVLPYHRKRFLAFVEKLKEKLGTKLPNEANGVVSNTELIGQSEAGNEQQTSLICLKSDEGKSELENSCSSPLLTEDGGNSESTVAEEGLPMLPPKTAKRSPSVKAPPPIPPRADLQEGSSSRDSIPRAVHVNTQSHQSAQPSHAEQLPVHGDEPKRKVPQKPPRRTVEKAASANKPEVISGTSLESSLQTETQQQASCSVNNGVNEDVVATFDPLNCKELSTDVDNSLSAASELPHPQLSDGDLETCNDQTSRENYMLGEVDEGTGHTSLEAKRPAPKAAVRTGSKKPVPVPRVPRARVKSEDNILVSAVAPERNNIDEKKEEIPSAPKHSLQTRTKSFTTPGDRNVGPTEDKPSTFPRYPSRPAPPAPPRKTSLREKRSISDMPLPPIPTEGGNKNQGDELDGAVASGQVQRKHSADTSLAEQEPFADTTYEAINFKDYQKAEESGDDNYSSDDSLDAVEDLPEYAPKLGRGDSVDSPEDSRMSRNILSPRVRKSEGYLWKQGGQQNNKGWRKRWFVFSGTDLRYYKDKQNLNESLHIIPVSQIRNIEPLKDAKRPTFKVITPNRTFIFASDSTTDMNLWSQTLMEAVIVYKGDEKAWKSGGDMCDPDKEGWLKKQGHNVVADWKKRYVAVKDDKICYYDTYEDFVFATPINCINAALAKVKTVEGHKNRFTIITFNKSYSFQGDSEFDAASWIIAIETAIQIGLGDRAILEKVWENPSNRWCADCGMKDPVWASINFCVCVCAKCVGMHRNLGVHCSRARSLLMDEKVWNPTLVELMIKIGNDTANQLLEHKLPEDDKISPEANVAERREFIYSKYCDKKYCKYHQAFGDNEFLGKCLRETVLTDDVVTTMELILNKVDVCFVPSDAEDEKTPLELAEEAGHSLQAELLRQNGGEGGQLLVQNNNDNQVTSESSASTPFVEVVYEKEGFLYKKEGGWRKRWFLLKDRQLKYGRGPYEKEDLVTIDLTTVTSLVKCPKGEVLQMDIVTADKTHSLKADTEEELEAWYAALRSKQVFGVLLSQQQLGSDGIPHLVAKCLQFVETYGGIEMEGVYRVNGGQLTMKKLKTAFDQDARGVLLTLDDCGVHDVTGVLKQYLRQLPDPVIPGTMYKQFIAAGLNQDHSTRLIAIKDLINQLPKVNHDTLKEIIFHLTKVVGFQAVNKMGVPNIAMIFGPTLMSNENTGRMDDASINQEFSIVGDMINYYQWLFSVDNEEFEKDKAIQLAKQKIRLLNESRSEKRESTSGEFTLDIYVKEKNDDACRLKVSSEMTAGRVCAEVVAIKKLPPNIDWVLFEVIDNGAMERAFQVREKVLAAANWGSGNYLIVKENYIAEQINPHVGWLSIEGTLHMREPKKGWKQSHLCLKNGYLSVNKERGLIAKAIKSDKSEPEQWPLHKLTLYVGVPAEKATKGVDTSCGFTIVVKTDQEEITRYICVKDKRDLNRWLAAILNMKHPEGIWYDPSQKETIASSSSVGPQQTDDLPMFLGRQSAVLRRKGSSKHVMDELRTRQKSLRRSTARNPQT</sequence>
<dbReference type="PROSITE" id="PS50115">
    <property type="entry name" value="ARFGAP"/>
    <property type="match status" value="1"/>
</dbReference>
<feature type="domain" description="SAM" evidence="5">
    <location>
        <begin position="11"/>
        <end position="71"/>
    </location>
</feature>
<dbReference type="SMART" id="SM00324">
    <property type="entry name" value="RhoGAP"/>
    <property type="match status" value="1"/>
</dbReference>
<dbReference type="Pfam" id="PF00169">
    <property type="entry name" value="PH"/>
    <property type="match status" value="4"/>
</dbReference>
<reference evidence="9 10" key="1">
    <citation type="submission" date="2022-05" db="EMBL/GenBank/DDBJ databases">
        <authorList>
            <consortium name="Genoscope - CEA"/>
            <person name="William W."/>
        </authorList>
    </citation>
    <scope>NUCLEOTIDE SEQUENCE [LARGE SCALE GENOMIC DNA]</scope>
</reference>
<dbReference type="Gene3D" id="3.10.20.90">
    <property type="entry name" value="Phosphatidylinositol 3-kinase Catalytic Subunit, Chain A, domain 1"/>
    <property type="match status" value="1"/>
</dbReference>
<dbReference type="InterPro" id="IPR001660">
    <property type="entry name" value="SAM"/>
</dbReference>
<dbReference type="InterPro" id="IPR037278">
    <property type="entry name" value="ARFGAP/RecO"/>
</dbReference>
<feature type="region of interest" description="Disordered" evidence="3">
    <location>
        <begin position="115"/>
        <end position="249"/>
    </location>
</feature>
<accession>A0ABN8P200</accession>
<keyword evidence="2" id="KW-0479">Metal-binding</keyword>
<dbReference type="SUPFAM" id="SSF57863">
    <property type="entry name" value="ArfGap/RecO-like zinc finger"/>
    <property type="match status" value="1"/>
</dbReference>
<evidence type="ECO:0000259" key="4">
    <source>
        <dbReference type="PROSITE" id="PS50003"/>
    </source>
</evidence>
<dbReference type="InterPro" id="IPR013761">
    <property type="entry name" value="SAM/pointed_sf"/>
</dbReference>
<evidence type="ECO:0000313" key="9">
    <source>
        <dbReference type="EMBL" id="CAH3127098.1"/>
    </source>
</evidence>
<evidence type="ECO:0000259" key="5">
    <source>
        <dbReference type="PROSITE" id="PS50105"/>
    </source>
</evidence>
<feature type="domain" description="PH" evidence="4">
    <location>
        <begin position="658"/>
        <end position="754"/>
    </location>
</feature>
<dbReference type="PROSITE" id="PS50238">
    <property type="entry name" value="RHOGAP"/>
    <property type="match status" value="1"/>
</dbReference>
<keyword evidence="2" id="KW-0862">Zinc</keyword>
<dbReference type="SMART" id="SM00233">
    <property type="entry name" value="PH"/>
    <property type="match status" value="4"/>
</dbReference>
<feature type="domain" description="PH" evidence="4">
    <location>
        <begin position="976"/>
        <end position="1067"/>
    </location>
</feature>
<dbReference type="Pfam" id="PF00536">
    <property type="entry name" value="SAM_1"/>
    <property type="match status" value="1"/>
</dbReference>
<dbReference type="InterPro" id="IPR011993">
    <property type="entry name" value="PH-like_dom_sf"/>
</dbReference>
<evidence type="ECO:0000256" key="1">
    <source>
        <dbReference type="ARBA" id="ARBA00022468"/>
    </source>
</evidence>
<dbReference type="SUPFAM" id="SSF50729">
    <property type="entry name" value="PH domain-like"/>
    <property type="match status" value="4"/>
</dbReference>
<evidence type="ECO:0000259" key="8">
    <source>
        <dbReference type="PROSITE" id="PS50238"/>
    </source>
</evidence>
<dbReference type="PROSITE" id="PS50105">
    <property type="entry name" value="SAM_DOMAIN"/>
    <property type="match status" value="1"/>
</dbReference>
<dbReference type="InterPro" id="IPR029071">
    <property type="entry name" value="Ubiquitin-like_domsf"/>
</dbReference>
<feature type="domain" description="Arf-GAP" evidence="6">
    <location>
        <begin position="760"/>
        <end position="885"/>
    </location>
</feature>
<feature type="region of interest" description="Disordered" evidence="3">
    <location>
        <begin position="1543"/>
        <end position="1571"/>
    </location>
</feature>
<dbReference type="Gene3D" id="2.30.29.30">
    <property type="entry name" value="Pleckstrin-homology domain (PH domain)/Phosphotyrosine-binding domain (PTB)"/>
    <property type="match status" value="4"/>
</dbReference>
<proteinExistence type="predicted"/>
<dbReference type="SUPFAM" id="SSF47769">
    <property type="entry name" value="SAM/Pointed domain"/>
    <property type="match status" value="1"/>
</dbReference>
<feature type="domain" description="PH" evidence="4">
    <location>
        <begin position="544"/>
        <end position="641"/>
    </location>
</feature>
<keyword evidence="1" id="KW-0343">GTPase activation</keyword>
<feature type="compositionally biased region" description="Polar residues" evidence="3">
    <location>
        <begin position="116"/>
        <end position="134"/>
    </location>
</feature>
<feature type="compositionally biased region" description="Basic and acidic residues" evidence="3">
    <location>
        <begin position="366"/>
        <end position="375"/>
    </location>
</feature>
<dbReference type="PANTHER" id="PTHR45899">
    <property type="entry name" value="RHO GTPASE ACTIVATING PROTEIN AT 15B, ISOFORM C"/>
    <property type="match status" value="1"/>
</dbReference>
<dbReference type="Pfam" id="PF00788">
    <property type="entry name" value="RA"/>
    <property type="match status" value="1"/>
</dbReference>
<dbReference type="InterPro" id="IPR001849">
    <property type="entry name" value="PH_domain"/>
</dbReference>
<evidence type="ECO:0000259" key="6">
    <source>
        <dbReference type="PROSITE" id="PS50115"/>
    </source>
</evidence>
<dbReference type="Pfam" id="PF00620">
    <property type="entry name" value="RhoGAP"/>
    <property type="match status" value="1"/>
</dbReference>
<feature type="compositionally biased region" description="Polar residues" evidence="3">
    <location>
        <begin position="231"/>
        <end position="249"/>
    </location>
</feature>
<feature type="compositionally biased region" description="Basic and acidic residues" evidence="3">
    <location>
        <begin position="522"/>
        <end position="535"/>
    </location>
</feature>
<dbReference type="Proteomes" id="UP001159405">
    <property type="component" value="Unassembled WGS sequence"/>
</dbReference>
<evidence type="ECO:0000259" key="7">
    <source>
        <dbReference type="PROSITE" id="PS50200"/>
    </source>
</evidence>
<feature type="domain" description="PH" evidence="4">
    <location>
        <begin position="1390"/>
        <end position="1502"/>
    </location>
</feature>
<evidence type="ECO:0000256" key="2">
    <source>
        <dbReference type="PROSITE-ProRule" id="PRU00288"/>
    </source>
</evidence>
<dbReference type="InterPro" id="IPR000198">
    <property type="entry name" value="RhoGAP_dom"/>
</dbReference>
<name>A0ABN8P200_9CNID</name>
<organism evidence="9 10">
    <name type="scientific">Porites lobata</name>
    <dbReference type="NCBI Taxonomy" id="104759"/>
    <lineage>
        <taxon>Eukaryota</taxon>
        <taxon>Metazoa</taxon>
        <taxon>Cnidaria</taxon>
        <taxon>Anthozoa</taxon>
        <taxon>Hexacorallia</taxon>
        <taxon>Scleractinia</taxon>
        <taxon>Fungiina</taxon>
        <taxon>Poritidae</taxon>
        <taxon>Porites</taxon>
    </lineage>
</organism>
<keyword evidence="10" id="KW-1185">Reference proteome</keyword>
<feature type="region of interest" description="Disordered" evidence="3">
    <location>
        <begin position="316"/>
        <end position="479"/>
    </location>
</feature>